<feature type="region of interest" description="Disordered" evidence="1">
    <location>
        <begin position="157"/>
        <end position="184"/>
    </location>
</feature>
<dbReference type="PANTHER" id="PTHR38248:SF2">
    <property type="entry name" value="FUNK1 11"/>
    <property type="match status" value="1"/>
</dbReference>
<dbReference type="Pfam" id="PF17667">
    <property type="entry name" value="Pkinase_fungal"/>
    <property type="match status" value="1"/>
</dbReference>
<feature type="region of interest" description="Disordered" evidence="1">
    <location>
        <begin position="640"/>
        <end position="663"/>
    </location>
</feature>
<gene>
    <name evidence="3" type="ORF">EV420DRAFT_1639117</name>
</gene>
<name>A0AA39T409_ARMTA</name>
<accession>A0AA39T409</accession>
<dbReference type="Gene3D" id="1.10.510.10">
    <property type="entry name" value="Transferase(Phosphotransferase) domain 1"/>
    <property type="match status" value="1"/>
</dbReference>
<organism evidence="3 4">
    <name type="scientific">Armillaria tabescens</name>
    <name type="common">Ringless honey mushroom</name>
    <name type="synonym">Agaricus tabescens</name>
    <dbReference type="NCBI Taxonomy" id="1929756"/>
    <lineage>
        <taxon>Eukaryota</taxon>
        <taxon>Fungi</taxon>
        <taxon>Dikarya</taxon>
        <taxon>Basidiomycota</taxon>
        <taxon>Agaricomycotina</taxon>
        <taxon>Agaricomycetes</taxon>
        <taxon>Agaricomycetidae</taxon>
        <taxon>Agaricales</taxon>
        <taxon>Marasmiineae</taxon>
        <taxon>Physalacriaceae</taxon>
        <taxon>Desarmillaria</taxon>
    </lineage>
</organism>
<feature type="compositionally biased region" description="Basic residues" evidence="1">
    <location>
        <begin position="643"/>
        <end position="655"/>
    </location>
</feature>
<reference evidence="3" key="1">
    <citation type="submission" date="2023-06" db="EMBL/GenBank/DDBJ databases">
        <authorList>
            <consortium name="Lawrence Berkeley National Laboratory"/>
            <person name="Ahrendt S."/>
            <person name="Sahu N."/>
            <person name="Indic B."/>
            <person name="Wong-Bajracharya J."/>
            <person name="Merenyi Z."/>
            <person name="Ke H.-M."/>
            <person name="Monk M."/>
            <person name="Kocsube S."/>
            <person name="Drula E."/>
            <person name="Lipzen A."/>
            <person name="Balint B."/>
            <person name="Henrissat B."/>
            <person name="Andreopoulos B."/>
            <person name="Martin F.M."/>
            <person name="Harder C.B."/>
            <person name="Rigling D."/>
            <person name="Ford K.L."/>
            <person name="Foster G.D."/>
            <person name="Pangilinan J."/>
            <person name="Papanicolaou A."/>
            <person name="Barry K."/>
            <person name="LaButti K."/>
            <person name="Viragh M."/>
            <person name="Koriabine M."/>
            <person name="Yan M."/>
            <person name="Riley R."/>
            <person name="Champramary S."/>
            <person name="Plett K.L."/>
            <person name="Tsai I.J."/>
            <person name="Slot J."/>
            <person name="Sipos G."/>
            <person name="Plett J."/>
            <person name="Nagy L.G."/>
            <person name="Grigoriev I.V."/>
        </authorList>
    </citation>
    <scope>NUCLEOTIDE SEQUENCE</scope>
    <source>
        <strain evidence="3">CCBAS 213</strain>
    </source>
</reference>
<keyword evidence="4" id="KW-1185">Reference proteome</keyword>
<dbReference type="Proteomes" id="UP001175211">
    <property type="component" value="Unassembled WGS sequence"/>
</dbReference>
<evidence type="ECO:0000313" key="3">
    <source>
        <dbReference type="EMBL" id="KAK0463031.1"/>
    </source>
</evidence>
<dbReference type="SUPFAM" id="SSF56112">
    <property type="entry name" value="Protein kinase-like (PK-like)"/>
    <property type="match status" value="1"/>
</dbReference>
<dbReference type="GeneID" id="85360471"/>
<comment type="caution">
    <text evidence="3">The sequence shown here is derived from an EMBL/GenBank/DDBJ whole genome shotgun (WGS) entry which is preliminary data.</text>
</comment>
<evidence type="ECO:0000256" key="1">
    <source>
        <dbReference type="SAM" id="MobiDB-lite"/>
    </source>
</evidence>
<dbReference type="InterPro" id="IPR011009">
    <property type="entry name" value="Kinase-like_dom_sf"/>
</dbReference>
<dbReference type="AlphaFoldDB" id="A0AA39T409"/>
<dbReference type="InterPro" id="IPR040976">
    <property type="entry name" value="Pkinase_fungal"/>
</dbReference>
<evidence type="ECO:0000259" key="2">
    <source>
        <dbReference type="Pfam" id="PF17667"/>
    </source>
</evidence>
<evidence type="ECO:0000313" key="4">
    <source>
        <dbReference type="Proteomes" id="UP001175211"/>
    </source>
</evidence>
<feature type="domain" description="Fungal-type protein kinase" evidence="2">
    <location>
        <begin position="396"/>
        <end position="567"/>
    </location>
</feature>
<dbReference type="RefSeq" id="XP_060334497.1">
    <property type="nucleotide sequence ID" value="XM_060476923.1"/>
</dbReference>
<proteinExistence type="predicted"/>
<dbReference type="PANTHER" id="PTHR38248">
    <property type="entry name" value="FUNK1 6"/>
    <property type="match status" value="1"/>
</dbReference>
<protein>
    <recommendedName>
        <fullName evidence="2">Fungal-type protein kinase domain-containing protein</fullName>
    </recommendedName>
</protein>
<dbReference type="EMBL" id="JAUEPS010000008">
    <property type="protein sequence ID" value="KAK0463031.1"/>
    <property type="molecule type" value="Genomic_DNA"/>
</dbReference>
<sequence length="697" mass="78892">MPADDFFTNILHIPHDWRTSEKIISLIRAIKDDAAFIQHVKAYSELCQEGPPCKSAFDALCATNDSSPGVYRQDVKPANDGLQKDDHDTPVGVLRAMFNSSRNVVGNMVDDELEHNFSCVQTMHWQEFKSKVSDLNEGTDAIYRVLTIGRGYPQEKAHRDPGVILPLDKSTTSKKRHRSEDDTSRVLSKYARSGMAAEVSDARKASENLVTLSSVTKVTAGDEEESKARPAVRPQCGLYALDMVSSTSFRTRCIGVLVALGRVQLIYYDCSVIIVCDPIDMFERDAEPKWTNVDPLKRWDILEAFCDDKVLIDNPCIHMDRCGDPKDGKGLKFKLYDDKMVEVTLGQIISRAPGIVGRNTCVVEATSEHEGRRSEAELVKTAREKALAMTRGKKPDWALDHLPDILLSQDVGYDADSTQANLANFFENALLADKMTVDYEKRVCRITVQERLYPFEELKTAKTYAQVFFDILQIHKWLYDHPRILQQDISPGNIIWRRNANGDLCGVLNDFDLSTLRDATGPSSAQRTGTLPYMAYELLINDKKGYPPKHLYRHGVESIFYVISLLCYRYKLLTTSDSDEPEILKRIKVPSDFDDWYKLSRPKLKKEKGDLFMDVARTVNNGFADFQPWLSDLHQQLRDGHHARGSHITRRRRGKATGPYDDETPQGHVSYSIVLDICRHFPGSPLVVHNDQPKEAA</sequence>